<evidence type="ECO:0000256" key="3">
    <source>
        <dbReference type="ARBA" id="ARBA00022448"/>
    </source>
</evidence>
<feature type="transmembrane region" description="Helical" evidence="13">
    <location>
        <begin position="193"/>
        <end position="213"/>
    </location>
</feature>
<dbReference type="GO" id="GO:0006906">
    <property type="term" value="P:vesicle fusion"/>
    <property type="evidence" value="ECO:0007669"/>
    <property type="project" value="TreeGrafter"/>
</dbReference>
<protein>
    <recommendedName>
        <fullName evidence="10 11">Protein transport protein BOS1</fullName>
    </recommendedName>
</protein>
<evidence type="ECO:0000256" key="7">
    <source>
        <dbReference type="ARBA" id="ARBA00023034"/>
    </source>
</evidence>
<evidence type="ECO:0000256" key="6">
    <source>
        <dbReference type="ARBA" id="ARBA00022989"/>
    </source>
</evidence>
<proteinExistence type="inferred from homology"/>
<evidence type="ECO:0000256" key="2">
    <source>
        <dbReference type="ARBA" id="ARBA00004409"/>
    </source>
</evidence>
<keyword evidence="8 11" id="KW-0472">Membrane</keyword>
<evidence type="ECO:0000256" key="8">
    <source>
        <dbReference type="ARBA" id="ARBA00023136"/>
    </source>
</evidence>
<dbReference type="GO" id="GO:0031201">
    <property type="term" value="C:SNARE complex"/>
    <property type="evidence" value="ECO:0007669"/>
    <property type="project" value="TreeGrafter"/>
</dbReference>
<comment type="similarity">
    <text evidence="9 11">Belongs to the BOS1 family.</text>
</comment>
<dbReference type="PANTHER" id="PTHR21230">
    <property type="entry name" value="VESICLE TRANSPORT V-SNARE PROTEIN VTI1-RELATED"/>
    <property type="match status" value="1"/>
</dbReference>
<evidence type="ECO:0000256" key="9">
    <source>
        <dbReference type="ARBA" id="ARBA00037983"/>
    </source>
</evidence>
<reference evidence="14" key="1">
    <citation type="submission" date="2022-07" db="EMBL/GenBank/DDBJ databases">
        <title>Phylogenomic reconstructions and comparative analyses of Kickxellomycotina fungi.</title>
        <authorList>
            <person name="Reynolds N.K."/>
            <person name="Stajich J.E."/>
            <person name="Barry K."/>
            <person name="Grigoriev I.V."/>
            <person name="Crous P."/>
            <person name="Smith M.E."/>
        </authorList>
    </citation>
    <scope>NUCLEOTIDE SEQUENCE</scope>
    <source>
        <strain evidence="14">NRRL 3115</strain>
    </source>
</reference>
<dbReference type="GO" id="GO:0005789">
    <property type="term" value="C:endoplasmic reticulum membrane"/>
    <property type="evidence" value="ECO:0007669"/>
    <property type="project" value="UniProtKB-SubCell"/>
</dbReference>
<dbReference type="InterPro" id="IPR027027">
    <property type="entry name" value="GOSR2/Membrin/Bos1"/>
</dbReference>
<sequence>MTSEYNAAQRLLHKIKESVSDFELDRGESTDAATQGAITLDLQTLGKRIAEYRILGRQEVNERKRKMMLDRASSMAEDHEQLKRRFEKLKQQKANRETHTQNRSELFQRNPTAGSREPMDTTIVMDSQEDFWGRTEQTLDGFIAQGVASLDNLREQRGFLQNAHRRILNADNTLGLSRTVITYINRRTTQDKIILAAGMTLTCIGIYFIIHYLG</sequence>
<feature type="coiled-coil region" evidence="12">
    <location>
        <begin position="69"/>
        <end position="99"/>
    </location>
</feature>
<dbReference type="Pfam" id="PF12352">
    <property type="entry name" value="V-SNARE_C"/>
    <property type="match status" value="1"/>
</dbReference>
<dbReference type="GO" id="GO:0031902">
    <property type="term" value="C:late endosome membrane"/>
    <property type="evidence" value="ECO:0007669"/>
    <property type="project" value="TreeGrafter"/>
</dbReference>
<evidence type="ECO:0000256" key="4">
    <source>
        <dbReference type="ARBA" id="ARBA00022692"/>
    </source>
</evidence>
<gene>
    <name evidence="14" type="primary">BOS1</name>
    <name evidence="14" type="ORF">GGI25_002254</name>
</gene>
<keyword evidence="12" id="KW-0175">Coiled coil</keyword>
<dbReference type="PIRSF" id="PIRSF028865">
    <property type="entry name" value="Membrin-2"/>
    <property type="match status" value="1"/>
</dbReference>
<dbReference type="PANTHER" id="PTHR21230:SF1">
    <property type="entry name" value="GOLGI SNAP RECEPTOR COMPLEX MEMBER 2"/>
    <property type="match status" value="1"/>
</dbReference>
<dbReference type="Gene3D" id="1.20.5.110">
    <property type="match status" value="1"/>
</dbReference>
<dbReference type="OrthoDB" id="158360at2759"/>
<evidence type="ECO:0000256" key="1">
    <source>
        <dbReference type="ARBA" id="ARBA00004163"/>
    </source>
</evidence>
<evidence type="ECO:0000256" key="12">
    <source>
        <dbReference type="SAM" id="Coils"/>
    </source>
</evidence>
<evidence type="ECO:0000313" key="14">
    <source>
        <dbReference type="EMBL" id="KAJ2678460.1"/>
    </source>
</evidence>
<dbReference type="GO" id="GO:0012507">
    <property type="term" value="C:ER to Golgi transport vesicle membrane"/>
    <property type="evidence" value="ECO:0007669"/>
    <property type="project" value="TreeGrafter"/>
</dbReference>
<dbReference type="AlphaFoldDB" id="A0A9W8KYL3"/>
<comment type="function">
    <text evidence="11">SNARE required for protein transport between the ER and the Golgi complex.</text>
</comment>
<keyword evidence="3 11" id="KW-0813">Transport</keyword>
<dbReference type="GO" id="GO:0005484">
    <property type="term" value="F:SNAP receptor activity"/>
    <property type="evidence" value="ECO:0007669"/>
    <property type="project" value="InterPro"/>
</dbReference>
<organism evidence="14 15">
    <name type="scientific">Coemansia spiralis</name>
    <dbReference type="NCBI Taxonomy" id="417178"/>
    <lineage>
        <taxon>Eukaryota</taxon>
        <taxon>Fungi</taxon>
        <taxon>Fungi incertae sedis</taxon>
        <taxon>Zoopagomycota</taxon>
        <taxon>Kickxellomycotina</taxon>
        <taxon>Kickxellomycetes</taxon>
        <taxon>Kickxellales</taxon>
        <taxon>Kickxellaceae</taxon>
        <taxon>Coemansia</taxon>
    </lineage>
</organism>
<dbReference type="EMBL" id="JANBTW010000020">
    <property type="protein sequence ID" value="KAJ2678460.1"/>
    <property type="molecule type" value="Genomic_DNA"/>
</dbReference>
<keyword evidence="6 13" id="KW-1133">Transmembrane helix</keyword>
<dbReference type="GO" id="GO:0000139">
    <property type="term" value="C:Golgi membrane"/>
    <property type="evidence" value="ECO:0007669"/>
    <property type="project" value="UniProtKB-SubCell"/>
</dbReference>
<dbReference type="GO" id="GO:0015031">
    <property type="term" value="P:protein transport"/>
    <property type="evidence" value="ECO:0007669"/>
    <property type="project" value="UniProtKB-KW"/>
</dbReference>
<evidence type="ECO:0000313" key="15">
    <source>
        <dbReference type="Proteomes" id="UP001151518"/>
    </source>
</evidence>
<accession>A0A9W8KYL3</accession>
<evidence type="ECO:0000256" key="11">
    <source>
        <dbReference type="PIRNR" id="PIRNR028865"/>
    </source>
</evidence>
<dbReference type="Proteomes" id="UP001151518">
    <property type="component" value="Unassembled WGS sequence"/>
</dbReference>
<comment type="subcellular location">
    <subcellularLocation>
        <location evidence="1">Endoplasmic reticulum membrane</location>
        <topology evidence="1">Single-pass type IV membrane protein</topology>
    </subcellularLocation>
    <subcellularLocation>
        <location evidence="2">Golgi apparatus membrane</location>
        <topology evidence="2">Single-pass type IV membrane protein</topology>
    </subcellularLocation>
</comment>
<dbReference type="GO" id="GO:0000149">
    <property type="term" value="F:SNARE binding"/>
    <property type="evidence" value="ECO:0007669"/>
    <property type="project" value="TreeGrafter"/>
</dbReference>
<evidence type="ECO:0000256" key="5">
    <source>
        <dbReference type="ARBA" id="ARBA00022927"/>
    </source>
</evidence>
<keyword evidence="4 13" id="KW-0812">Transmembrane</keyword>
<keyword evidence="5 11" id="KW-0653">Protein transport</keyword>
<evidence type="ECO:0000256" key="13">
    <source>
        <dbReference type="SAM" id="Phobius"/>
    </source>
</evidence>
<dbReference type="GO" id="GO:0006888">
    <property type="term" value="P:endoplasmic reticulum to Golgi vesicle-mediated transport"/>
    <property type="evidence" value="ECO:0007669"/>
    <property type="project" value="TreeGrafter"/>
</dbReference>
<evidence type="ECO:0000256" key="10">
    <source>
        <dbReference type="ARBA" id="ARBA00040957"/>
    </source>
</evidence>
<comment type="caution">
    <text evidence="14">The sequence shown here is derived from an EMBL/GenBank/DDBJ whole genome shotgun (WGS) entry which is preliminary data.</text>
</comment>
<keyword evidence="7" id="KW-0333">Golgi apparatus</keyword>
<dbReference type="SUPFAM" id="SSF58038">
    <property type="entry name" value="SNARE fusion complex"/>
    <property type="match status" value="1"/>
</dbReference>
<name>A0A9W8KYL3_9FUNG</name>